<evidence type="ECO:0000313" key="2">
    <source>
        <dbReference type="Proteomes" id="UP000184241"/>
    </source>
</evidence>
<dbReference type="Proteomes" id="UP000184241">
    <property type="component" value="Unassembled WGS sequence"/>
</dbReference>
<organism evidence="1 2">
    <name type="scientific">Clostridium intestinale DSM 6191</name>
    <dbReference type="NCBI Taxonomy" id="1121320"/>
    <lineage>
        <taxon>Bacteria</taxon>
        <taxon>Bacillati</taxon>
        <taxon>Bacillota</taxon>
        <taxon>Clostridia</taxon>
        <taxon>Eubacteriales</taxon>
        <taxon>Clostridiaceae</taxon>
        <taxon>Clostridium</taxon>
    </lineage>
</organism>
<accession>A0A1M5XGM6</accession>
<protein>
    <submittedName>
        <fullName evidence="1">Uncharacterized protein</fullName>
    </submittedName>
</protein>
<gene>
    <name evidence="1" type="ORF">SAMN02745941_01400</name>
</gene>
<sequence>MIFIGGIWYMVKKIVNKMSINKAILFYKLFRVGFKFHNGKGTPFIEI</sequence>
<dbReference type="EMBL" id="FQXU01000005">
    <property type="protein sequence ID" value="SHH98664.1"/>
    <property type="molecule type" value="Genomic_DNA"/>
</dbReference>
<dbReference type="AlphaFoldDB" id="A0A1M5XGM6"/>
<proteinExistence type="predicted"/>
<reference evidence="1 2" key="1">
    <citation type="submission" date="2016-11" db="EMBL/GenBank/DDBJ databases">
        <authorList>
            <person name="Jaros S."/>
            <person name="Januszkiewicz K."/>
            <person name="Wedrychowicz H."/>
        </authorList>
    </citation>
    <scope>NUCLEOTIDE SEQUENCE [LARGE SCALE GENOMIC DNA]</scope>
    <source>
        <strain evidence="1 2">DSM 6191</strain>
    </source>
</reference>
<name>A0A1M5XGM6_9CLOT</name>
<evidence type="ECO:0000313" key="1">
    <source>
        <dbReference type="EMBL" id="SHH98664.1"/>
    </source>
</evidence>